<reference evidence="1" key="1">
    <citation type="journal article" date="2019" name="Environ. Microbiol.">
        <title>Fungal ecological strategies reflected in gene transcription - a case study of two litter decomposers.</title>
        <authorList>
            <person name="Barbi F."/>
            <person name="Kohler A."/>
            <person name="Barry K."/>
            <person name="Baskaran P."/>
            <person name="Daum C."/>
            <person name="Fauchery L."/>
            <person name="Ihrmark K."/>
            <person name="Kuo A."/>
            <person name="LaButti K."/>
            <person name="Lipzen A."/>
            <person name="Morin E."/>
            <person name="Grigoriev I.V."/>
            <person name="Henrissat B."/>
            <person name="Lindahl B."/>
            <person name="Martin F."/>
        </authorList>
    </citation>
    <scope>NUCLEOTIDE SEQUENCE</scope>
    <source>
        <strain evidence="1">JB14</strain>
    </source>
</reference>
<name>A0A6A4I271_9AGAR</name>
<evidence type="ECO:0000313" key="2">
    <source>
        <dbReference type="Proteomes" id="UP000799118"/>
    </source>
</evidence>
<protein>
    <submittedName>
        <fullName evidence="1">Uncharacterized protein</fullName>
    </submittedName>
</protein>
<evidence type="ECO:0000313" key="1">
    <source>
        <dbReference type="EMBL" id="KAE9404491.1"/>
    </source>
</evidence>
<gene>
    <name evidence="1" type="ORF">BT96DRAFT_786882</name>
</gene>
<keyword evidence="2" id="KW-1185">Reference proteome</keyword>
<feature type="non-terminal residue" evidence="1">
    <location>
        <position position="109"/>
    </location>
</feature>
<dbReference type="Proteomes" id="UP000799118">
    <property type="component" value="Unassembled WGS sequence"/>
</dbReference>
<feature type="non-terminal residue" evidence="1">
    <location>
        <position position="1"/>
    </location>
</feature>
<organism evidence="1 2">
    <name type="scientific">Gymnopus androsaceus JB14</name>
    <dbReference type="NCBI Taxonomy" id="1447944"/>
    <lineage>
        <taxon>Eukaryota</taxon>
        <taxon>Fungi</taxon>
        <taxon>Dikarya</taxon>
        <taxon>Basidiomycota</taxon>
        <taxon>Agaricomycotina</taxon>
        <taxon>Agaricomycetes</taxon>
        <taxon>Agaricomycetidae</taxon>
        <taxon>Agaricales</taxon>
        <taxon>Marasmiineae</taxon>
        <taxon>Omphalotaceae</taxon>
        <taxon>Gymnopus</taxon>
    </lineage>
</organism>
<dbReference type="EMBL" id="ML769416">
    <property type="protein sequence ID" value="KAE9404491.1"/>
    <property type="molecule type" value="Genomic_DNA"/>
</dbReference>
<dbReference type="OrthoDB" id="3266451at2759"/>
<proteinExistence type="predicted"/>
<dbReference type="AlphaFoldDB" id="A0A6A4I271"/>
<dbReference type="Gene3D" id="1.20.1280.50">
    <property type="match status" value="1"/>
</dbReference>
<accession>A0A6A4I271</accession>
<sequence length="109" mass="12795">ISRVLADVDKDLDDCDSEISRLQSHIIFLQNHRQRLEEYRGCWEPLRSPIRRQPNEIILRVFDLVCDMNELTSKKLQKMPALAISGVCFRWRALATSCPKLWSRISIQI</sequence>